<accession>A0A8X6M8P1</accession>
<organism evidence="1 2">
    <name type="scientific">Trichonephila inaurata madagascariensis</name>
    <dbReference type="NCBI Taxonomy" id="2747483"/>
    <lineage>
        <taxon>Eukaryota</taxon>
        <taxon>Metazoa</taxon>
        <taxon>Ecdysozoa</taxon>
        <taxon>Arthropoda</taxon>
        <taxon>Chelicerata</taxon>
        <taxon>Arachnida</taxon>
        <taxon>Araneae</taxon>
        <taxon>Araneomorphae</taxon>
        <taxon>Entelegynae</taxon>
        <taxon>Araneoidea</taxon>
        <taxon>Nephilidae</taxon>
        <taxon>Trichonephila</taxon>
        <taxon>Trichonephila inaurata</taxon>
    </lineage>
</organism>
<dbReference type="EMBL" id="BMAV01024938">
    <property type="protein sequence ID" value="GFS37229.1"/>
    <property type="molecule type" value="Genomic_DNA"/>
</dbReference>
<dbReference type="AlphaFoldDB" id="A0A8X6M8P1"/>
<name>A0A8X6M8P1_9ARAC</name>
<keyword evidence="2" id="KW-1185">Reference proteome</keyword>
<comment type="caution">
    <text evidence="1">The sequence shown here is derived from an EMBL/GenBank/DDBJ whole genome shotgun (WGS) entry which is preliminary data.</text>
</comment>
<proteinExistence type="predicted"/>
<gene>
    <name evidence="1" type="ORF">TNIN_172091</name>
</gene>
<evidence type="ECO:0000313" key="1">
    <source>
        <dbReference type="EMBL" id="GFS37229.1"/>
    </source>
</evidence>
<protein>
    <submittedName>
        <fullName evidence="1">Uncharacterized protein</fullName>
    </submittedName>
</protein>
<evidence type="ECO:0000313" key="2">
    <source>
        <dbReference type="Proteomes" id="UP000886998"/>
    </source>
</evidence>
<reference evidence="1" key="1">
    <citation type="submission" date="2020-08" db="EMBL/GenBank/DDBJ databases">
        <title>Multicomponent nature underlies the extraordinary mechanical properties of spider dragline silk.</title>
        <authorList>
            <person name="Kono N."/>
            <person name="Nakamura H."/>
            <person name="Mori M."/>
            <person name="Yoshida Y."/>
            <person name="Ohtoshi R."/>
            <person name="Malay A.D."/>
            <person name="Moran D.A.P."/>
            <person name="Tomita M."/>
            <person name="Numata K."/>
            <person name="Arakawa K."/>
        </authorList>
    </citation>
    <scope>NUCLEOTIDE SEQUENCE</scope>
</reference>
<dbReference type="Proteomes" id="UP000886998">
    <property type="component" value="Unassembled WGS sequence"/>
</dbReference>
<sequence>MIKLARITGLGVSRVSHPRSQPDQPDCSTGFYSPCEDFQDHSGEGEISKRNILAMVHKIFDPLGILSPTTLLPVTRILEIEVKMG</sequence>